<feature type="coiled-coil region" evidence="1">
    <location>
        <begin position="44"/>
        <end position="71"/>
    </location>
</feature>
<accession>A0ABS8HLW5</accession>
<keyword evidence="3" id="KW-1185">Reference proteome</keyword>
<proteinExistence type="predicted"/>
<keyword evidence="1" id="KW-0175">Coiled coil</keyword>
<dbReference type="PANTHER" id="PTHR12993">
    <property type="entry name" value="N-ACETYLGLUCOSAMINYL-PHOSPHATIDYLINOSITOL DE-N-ACETYLASE-RELATED"/>
    <property type="match status" value="1"/>
</dbReference>
<reference evidence="2" key="1">
    <citation type="submission" date="2021-11" db="EMBL/GenBank/DDBJ databases">
        <title>Description of a new species Pelosinus isolated from the bottom sediments of Lake Baikal.</title>
        <authorList>
            <person name="Zakharyuk A."/>
        </authorList>
    </citation>
    <scope>NUCLEOTIDE SEQUENCE</scope>
    <source>
        <strain evidence="2">Bkl1</strain>
    </source>
</reference>
<evidence type="ECO:0000313" key="3">
    <source>
        <dbReference type="Proteomes" id="UP001165492"/>
    </source>
</evidence>
<dbReference type="SUPFAM" id="SSF102588">
    <property type="entry name" value="LmbE-like"/>
    <property type="match status" value="1"/>
</dbReference>
<protein>
    <submittedName>
        <fullName evidence="2">PIG-L family deacetylase</fullName>
    </submittedName>
</protein>
<dbReference type="EMBL" id="JAJHJB010000002">
    <property type="protein sequence ID" value="MCC5464035.1"/>
    <property type="molecule type" value="Genomic_DNA"/>
</dbReference>
<sequence>MNKSVLVIAAHPDDEVLGCGGAIAKHVREGDVVNVVILAEGLTSREQKRNRELLKMELNELAASARKANEILGVSSLTIGSFPDNRMDGIERLDVIKEIEKYISQFMPDIIYTHYGGDVNIDHRVIYDAVVTACRPVPQYCVKQLLFFETPSSTEWQIPNPSSHFGPNWFVDISGVIDLKKEALSAYASEMRDWPHPRSIRAIEYLAFWRGACIGVETAEAFVLGRNIT</sequence>
<comment type="caution">
    <text evidence="2">The sequence shown here is derived from an EMBL/GenBank/DDBJ whole genome shotgun (WGS) entry which is preliminary data.</text>
</comment>
<name>A0ABS8HLW5_9FIRM</name>
<dbReference type="InterPro" id="IPR003737">
    <property type="entry name" value="GlcNAc_PI_deacetylase-related"/>
</dbReference>
<evidence type="ECO:0000313" key="2">
    <source>
        <dbReference type="EMBL" id="MCC5464035.1"/>
    </source>
</evidence>
<organism evidence="2 3">
    <name type="scientific">Pelosinus baikalensis</name>
    <dbReference type="NCBI Taxonomy" id="2892015"/>
    <lineage>
        <taxon>Bacteria</taxon>
        <taxon>Bacillati</taxon>
        <taxon>Bacillota</taxon>
        <taxon>Negativicutes</taxon>
        <taxon>Selenomonadales</taxon>
        <taxon>Sporomusaceae</taxon>
        <taxon>Pelosinus</taxon>
    </lineage>
</organism>
<dbReference type="PANTHER" id="PTHR12993:SF11">
    <property type="entry name" value="N-ACETYLGLUCOSAMINYL-PHOSPHATIDYLINOSITOL DE-N-ACETYLASE"/>
    <property type="match status" value="1"/>
</dbReference>
<dbReference type="Proteomes" id="UP001165492">
    <property type="component" value="Unassembled WGS sequence"/>
</dbReference>
<dbReference type="Pfam" id="PF02585">
    <property type="entry name" value="PIG-L"/>
    <property type="match status" value="1"/>
</dbReference>
<dbReference type="RefSeq" id="WP_229533559.1">
    <property type="nucleotide sequence ID" value="NZ_JAJHJB010000002.1"/>
</dbReference>
<dbReference type="InterPro" id="IPR024078">
    <property type="entry name" value="LmbE-like_dom_sf"/>
</dbReference>
<gene>
    <name evidence="2" type="ORF">LMF89_01505</name>
</gene>
<dbReference type="Gene3D" id="3.40.50.10320">
    <property type="entry name" value="LmbE-like"/>
    <property type="match status" value="1"/>
</dbReference>
<evidence type="ECO:0000256" key="1">
    <source>
        <dbReference type="SAM" id="Coils"/>
    </source>
</evidence>